<evidence type="ECO:0000256" key="3">
    <source>
        <dbReference type="ARBA" id="ARBA00022723"/>
    </source>
</evidence>
<dbReference type="GO" id="GO:0010333">
    <property type="term" value="F:terpene synthase activity"/>
    <property type="evidence" value="ECO:0007669"/>
    <property type="project" value="InterPro"/>
</dbReference>
<sequence>MEFLYSTKIDSSAYETEGLCDGIDLRMHNLTWLVDRGSIRAHEDWTKYVNPATEWCGNLGPVYSTTAVVLPECLPDRLEIMAYVNEVAFLHDDIIDHVEQERILKDVMKGKVENDEMVQILLESIQDPNDTRPEQTGRSKIQLQIAQEMLAIDPECATVSLNAWAKFLELDASRPLDKTFSTVEEYLSFRVDNGGLMFMFATVTFSLGLKIPDHEMDRCWELTQSAYFALVLQNDLFSWEKELEEAEHYSLSRIMSILWTLTREHHMEVQEAQNTCRKLIKKYVAEYVQIVKDVKDDESLSVDLRKYVEAMQYYISGNVAWSLTCPRYHKEVLLNQRQLEWFQNGLPSKAISPTFLG</sequence>
<dbReference type="Pfam" id="PF19086">
    <property type="entry name" value="Terpene_syn_C_2"/>
    <property type="match status" value="1"/>
</dbReference>
<reference evidence="7 8" key="1">
    <citation type="submission" date="2014-04" db="EMBL/GenBank/DDBJ databases">
        <title>Evolutionary Origins and Diversification of the Mycorrhizal Mutualists.</title>
        <authorList>
            <consortium name="DOE Joint Genome Institute"/>
            <consortium name="Mycorrhizal Genomics Consortium"/>
            <person name="Kohler A."/>
            <person name="Kuo A."/>
            <person name="Nagy L.G."/>
            <person name="Floudas D."/>
            <person name="Copeland A."/>
            <person name="Barry K.W."/>
            <person name="Cichocki N."/>
            <person name="Veneault-Fourrey C."/>
            <person name="LaButti K."/>
            <person name="Lindquist E.A."/>
            <person name="Lipzen A."/>
            <person name="Lundell T."/>
            <person name="Morin E."/>
            <person name="Murat C."/>
            <person name="Riley R."/>
            <person name="Ohm R."/>
            <person name="Sun H."/>
            <person name="Tunlid A."/>
            <person name="Henrissat B."/>
            <person name="Grigoriev I.V."/>
            <person name="Hibbett D.S."/>
            <person name="Martin F."/>
        </authorList>
    </citation>
    <scope>NUCLEOTIDE SEQUENCE [LARGE SCALE GENOMIC DNA]</scope>
    <source>
        <strain evidence="7 8">FD-317 M1</strain>
    </source>
</reference>
<comment type="cofactor">
    <cofactor evidence="1 6">
        <name>Mg(2+)</name>
        <dbReference type="ChEBI" id="CHEBI:18420"/>
    </cofactor>
</comment>
<proteinExistence type="inferred from homology"/>
<protein>
    <recommendedName>
        <fullName evidence="6">Terpene synthase</fullName>
        <ecNumber evidence="6">4.2.3.-</ecNumber>
    </recommendedName>
</protein>
<evidence type="ECO:0000256" key="5">
    <source>
        <dbReference type="ARBA" id="ARBA00023239"/>
    </source>
</evidence>
<dbReference type="EC" id="4.2.3.-" evidence="6"/>
<dbReference type="OrthoDB" id="6921389at2759"/>
<organism evidence="7 8">
    <name type="scientific">Collybiopsis luxurians FD-317 M1</name>
    <dbReference type="NCBI Taxonomy" id="944289"/>
    <lineage>
        <taxon>Eukaryota</taxon>
        <taxon>Fungi</taxon>
        <taxon>Dikarya</taxon>
        <taxon>Basidiomycota</taxon>
        <taxon>Agaricomycotina</taxon>
        <taxon>Agaricomycetes</taxon>
        <taxon>Agaricomycetidae</taxon>
        <taxon>Agaricales</taxon>
        <taxon>Marasmiineae</taxon>
        <taxon>Omphalotaceae</taxon>
        <taxon>Collybiopsis</taxon>
        <taxon>Collybiopsis luxurians</taxon>
    </lineage>
</organism>
<dbReference type="PANTHER" id="PTHR35201">
    <property type="entry name" value="TERPENE SYNTHASE"/>
    <property type="match status" value="1"/>
</dbReference>
<keyword evidence="3 6" id="KW-0479">Metal-binding</keyword>
<dbReference type="InterPro" id="IPR034686">
    <property type="entry name" value="Terpene_cyclase-like_2"/>
</dbReference>
<evidence type="ECO:0000256" key="2">
    <source>
        <dbReference type="ARBA" id="ARBA00006333"/>
    </source>
</evidence>
<keyword evidence="4 6" id="KW-0460">Magnesium</keyword>
<dbReference type="AlphaFoldDB" id="A0A0D0BNQ0"/>
<dbReference type="GO" id="GO:0046872">
    <property type="term" value="F:metal ion binding"/>
    <property type="evidence" value="ECO:0007669"/>
    <property type="project" value="UniProtKB-KW"/>
</dbReference>
<name>A0A0D0BNQ0_9AGAR</name>
<evidence type="ECO:0000256" key="4">
    <source>
        <dbReference type="ARBA" id="ARBA00022842"/>
    </source>
</evidence>
<evidence type="ECO:0000256" key="6">
    <source>
        <dbReference type="RuleBase" id="RU366034"/>
    </source>
</evidence>
<evidence type="ECO:0000256" key="1">
    <source>
        <dbReference type="ARBA" id="ARBA00001946"/>
    </source>
</evidence>
<dbReference type="InterPro" id="IPR008949">
    <property type="entry name" value="Isoprenoid_synthase_dom_sf"/>
</dbReference>
<dbReference type="Proteomes" id="UP000053593">
    <property type="component" value="Unassembled WGS sequence"/>
</dbReference>
<keyword evidence="8" id="KW-1185">Reference proteome</keyword>
<keyword evidence="5 6" id="KW-0456">Lyase</keyword>
<accession>A0A0D0BNQ0</accession>
<dbReference type="GO" id="GO:0008299">
    <property type="term" value="P:isoprenoid biosynthetic process"/>
    <property type="evidence" value="ECO:0007669"/>
    <property type="project" value="UniProtKB-ARBA"/>
</dbReference>
<gene>
    <name evidence="7" type="ORF">GYMLUDRAFT_252327</name>
</gene>
<dbReference type="SMR" id="A0A0D0BNQ0"/>
<dbReference type="HOGENOM" id="CLU_042677_0_1_1"/>
<dbReference type="PANTHER" id="PTHR35201:SF4">
    <property type="entry name" value="BETA-PINACENE SYNTHASE-RELATED"/>
    <property type="match status" value="1"/>
</dbReference>
<dbReference type="SUPFAM" id="SSF48576">
    <property type="entry name" value="Terpenoid synthases"/>
    <property type="match status" value="1"/>
</dbReference>
<comment type="similarity">
    <text evidence="2 6">Belongs to the terpene synthase family.</text>
</comment>
<evidence type="ECO:0000313" key="8">
    <source>
        <dbReference type="Proteomes" id="UP000053593"/>
    </source>
</evidence>
<evidence type="ECO:0000313" key="7">
    <source>
        <dbReference type="EMBL" id="KIK51154.1"/>
    </source>
</evidence>
<dbReference type="Gene3D" id="1.10.600.10">
    <property type="entry name" value="Farnesyl Diphosphate Synthase"/>
    <property type="match status" value="1"/>
</dbReference>
<dbReference type="EMBL" id="KN834871">
    <property type="protein sequence ID" value="KIK51154.1"/>
    <property type="molecule type" value="Genomic_DNA"/>
</dbReference>